<dbReference type="GO" id="GO:0005509">
    <property type="term" value="F:calcium ion binding"/>
    <property type="evidence" value="ECO:0007669"/>
    <property type="project" value="InterPro"/>
</dbReference>
<feature type="region of interest" description="Disordered" evidence="5">
    <location>
        <begin position="382"/>
        <end position="406"/>
    </location>
</feature>
<dbReference type="Proteomes" id="UP000789570">
    <property type="component" value="Unassembled WGS sequence"/>
</dbReference>
<evidence type="ECO:0000313" key="7">
    <source>
        <dbReference type="EMBL" id="CAG8654515.1"/>
    </source>
</evidence>
<keyword evidence="2 6" id="KW-0812">Transmembrane</keyword>
<dbReference type="Pfam" id="PF07946">
    <property type="entry name" value="CCDC47"/>
    <property type="match status" value="1"/>
</dbReference>
<evidence type="ECO:0000256" key="3">
    <source>
        <dbReference type="ARBA" id="ARBA00022989"/>
    </source>
</evidence>
<feature type="non-terminal residue" evidence="7">
    <location>
        <position position="1"/>
    </location>
</feature>
<sequence>NSQIPRMRGYVPLSIYSKDDCSVKNSFLFNSNIAAIANIYKNSDCRSTFSFGLDEFDEEELVNSQGPEEPVLETFKDPVPEPKPIVVPKLARPNFELSDFYREIFMIICIIVYLINYFIGKQINENIARKWMETHISLLRDNFALVGTGNDDSKPLIRDGPADYLFYLSGRRNCQYVHGRITLKARHNLIKIITNIIISQFSSNVIEDTVTFNVCMNGEEYDNFVFAITKKEHSRELRGNRYDLQDFTKQVNNNLLPGSLCAQTESSEVTDTFLTKQVVEFLRKSEIYLNAMIVTDQSRVRPEKTAENQPKLLMIISSIPDDLSKLNETLPVSELIMYMIDFIPARCSFRLETKNKLKKNRDDAEKAINKALEIERQEAIQQKKAEKKRAEAERVAKLSPEEQRKA</sequence>
<reference evidence="7" key="1">
    <citation type="submission" date="2021-06" db="EMBL/GenBank/DDBJ databases">
        <authorList>
            <person name="Kallberg Y."/>
            <person name="Tangrot J."/>
            <person name="Rosling A."/>
        </authorList>
    </citation>
    <scope>NUCLEOTIDE SEQUENCE</scope>
    <source>
        <strain evidence="7">UK204</strain>
    </source>
</reference>
<feature type="transmembrane region" description="Helical" evidence="6">
    <location>
        <begin position="100"/>
        <end position="119"/>
    </location>
</feature>
<comment type="subcellular location">
    <subcellularLocation>
        <location evidence="1">Membrane</location>
        <topology evidence="1">Single-pass membrane protein</topology>
    </subcellularLocation>
</comment>
<dbReference type="InterPro" id="IPR012879">
    <property type="entry name" value="CCDC47"/>
</dbReference>
<dbReference type="PANTHER" id="PTHR12883:SF0">
    <property type="entry name" value="PAT COMPLEX SUBUNIT CCDC47"/>
    <property type="match status" value="1"/>
</dbReference>
<evidence type="ECO:0000256" key="6">
    <source>
        <dbReference type="SAM" id="Phobius"/>
    </source>
</evidence>
<evidence type="ECO:0000256" key="1">
    <source>
        <dbReference type="ARBA" id="ARBA00004167"/>
    </source>
</evidence>
<comment type="caution">
    <text evidence="7">The sequence shown here is derived from an EMBL/GenBank/DDBJ whole genome shotgun (WGS) entry which is preliminary data.</text>
</comment>
<dbReference type="AlphaFoldDB" id="A0A9N9DZS9"/>
<keyword evidence="3 6" id="KW-1133">Transmembrane helix</keyword>
<evidence type="ECO:0000256" key="2">
    <source>
        <dbReference type="ARBA" id="ARBA00022692"/>
    </source>
</evidence>
<protein>
    <submittedName>
        <fullName evidence="7">14359_t:CDS:1</fullName>
    </submittedName>
</protein>
<organism evidence="7 8">
    <name type="scientific">Funneliformis caledonium</name>
    <dbReference type="NCBI Taxonomy" id="1117310"/>
    <lineage>
        <taxon>Eukaryota</taxon>
        <taxon>Fungi</taxon>
        <taxon>Fungi incertae sedis</taxon>
        <taxon>Mucoromycota</taxon>
        <taxon>Glomeromycotina</taxon>
        <taxon>Glomeromycetes</taxon>
        <taxon>Glomerales</taxon>
        <taxon>Glomeraceae</taxon>
        <taxon>Funneliformis</taxon>
    </lineage>
</organism>
<dbReference type="GO" id="GO:0005783">
    <property type="term" value="C:endoplasmic reticulum"/>
    <property type="evidence" value="ECO:0007669"/>
    <property type="project" value="InterPro"/>
</dbReference>
<evidence type="ECO:0000313" key="8">
    <source>
        <dbReference type="Proteomes" id="UP000789570"/>
    </source>
</evidence>
<proteinExistence type="predicted"/>
<name>A0A9N9DZS9_9GLOM</name>
<accession>A0A9N9DZS9</accession>
<dbReference type="GO" id="GO:0016020">
    <property type="term" value="C:membrane"/>
    <property type="evidence" value="ECO:0007669"/>
    <property type="project" value="UniProtKB-SubCell"/>
</dbReference>
<gene>
    <name evidence="7" type="ORF">FCALED_LOCUS11242</name>
</gene>
<dbReference type="OrthoDB" id="10039147at2759"/>
<dbReference type="PANTHER" id="PTHR12883">
    <property type="entry name" value="ADIPOCYTE-SPECIFIC PROTEIN 4-RELATED"/>
    <property type="match status" value="1"/>
</dbReference>
<evidence type="ECO:0000256" key="4">
    <source>
        <dbReference type="ARBA" id="ARBA00023136"/>
    </source>
</evidence>
<dbReference type="EMBL" id="CAJVPQ010004576">
    <property type="protein sequence ID" value="CAG8654515.1"/>
    <property type="molecule type" value="Genomic_DNA"/>
</dbReference>
<keyword evidence="8" id="KW-1185">Reference proteome</keyword>
<evidence type="ECO:0000256" key="5">
    <source>
        <dbReference type="SAM" id="MobiDB-lite"/>
    </source>
</evidence>
<dbReference type="GO" id="GO:0032469">
    <property type="term" value="P:endoplasmic reticulum calcium ion homeostasis"/>
    <property type="evidence" value="ECO:0007669"/>
    <property type="project" value="InterPro"/>
</dbReference>
<keyword evidence="4 6" id="KW-0472">Membrane</keyword>